<dbReference type="OrthoDB" id="9765517at2"/>
<evidence type="ECO:0000313" key="8">
    <source>
        <dbReference type="Proteomes" id="UP000072763"/>
    </source>
</evidence>
<dbReference type="GO" id="GO:0046872">
    <property type="term" value="F:metal ion binding"/>
    <property type="evidence" value="ECO:0007669"/>
    <property type="project" value="UniProtKB-KW"/>
</dbReference>
<evidence type="ECO:0000256" key="5">
    <source>
        <dbReference type="ARBA" id="ARBA00022842"/>
    </source>
</evidence>
<dbReference type="Gene3D" id="3.30.1490.330">
    <property type="match status" value="1"/>
</dbReference>
<comment type="caution">
    <text evidence="7">The sequence shown here is derived from an EMBL/GenBank/DDBJ whole genome shotgun (WGS) entry which is preliminary data.</text>
</comment>
<keyword evidence="5" id="KW-0460">Magnesium</keyword>
<dbReference type="RefSeq" id="WP_058749139.1">
    <property type="nucleotide sequence ID" value="NZ_LDRC01000020.1"/>
</dbReference>
<keyword evidence="3" id="KW-0547">Nucleotide-binding</keyword>
<sequence>MERVEFTPRSDWRRKIQQTGLVYSHSVREDGTEVEYWNEGAAYVFTLPEVEALEQQTEELHRMCLEAARYMASGGLGTLGLTREGFELAAWSLEQAEPDVYARFDLAYAGDGSPAKLLEYNGDTPTGLIEASVTQWHWMRERVESGELPAETDQWNGIHEALVARWRTLLHESLRSEDGGRLFVAHSDLDTAGEDWDTVAYMRDLAGEAGWEHTGIEMKDIGWHGVARQFVGNQEPAGSARSVFTLPGDEPGTQWPVIRNLFKLYPWEDLVSGDDRATGDQEFGAFLVSDRGRLGHWYEPAWKMFLSNKLLLVALWRLFPGHENLLPSYADGPNGMTDFVVKPVFGREGDGITVHRADGSVTSNGSEYRRAGTAGERVWQQYHELPDFPGSNGHNHPVLGSWVVDGESFGVGIRESDGPITDYWCRFAPNLIRQG</sequence>
<proteinExistence type="predicted"/>
<reference evidence="7 8" key="1">
    <citation type="journal article" date="2016" name="Front. Microbiol.">
        <title>Genomic Resource of Rice Seed Associated Bacteria.</title>
        <authorList>
            <person name="Midha S."/>
            <person name="Bansal K."/>
            <person name="Sharma S."/>
            <person name="Kumar N."/>
            <person name="Patil P.P."/>
            <person name="Chaudhry V."/>
            <person name="Patil P.B."/>
        </authorList>
    </citation>
    <scope>NUCLEOTIDE SEQUENCE [LARGE SCALE GENOMIC DNA]</scope>
    <source>
        <strain evidence="7 8">NS359</strain>
    </source>
</reference>
<dbReference type="SUPFAM" id="SSF52440">
    <property type="entry name" value="PreATP-grasp domain"/>
    <property type="match status" value="1"/>
</dbReference>
<evidence type="ECO:0000256" key="2">
    <source>
        <dbReference type="ARBA" id="ARBA00022723"/>
    </source>
</evidence>
<name>A0A147DSJ2_9MICO</name>
<protein>
    <submittedName>
        <fullName evidence="7">Glutathionylspermidine synthase</fullName>
    </submittedName>
</protein>
<evidence type="ECO:0000256" key="1">
    <source>
        <dbReference type="ARBA" id="ARBA00022598"/>
    </source>
</evidence>
<feature type="domain" description="Glutathionylspermidine synthase pre-ATP-grasp-like" evidence="6">
    <location>
        <begin position="12"/>
        <end position="432"/>
    </location>
</feature>
<dbReference type="GO" id="GO:0016874">
    <property type="term" value="F:ligase activity"/>
    <property type="evidence" value="ECO:0007669"/>
    <property type="project" value="UniProtKB-KW"/>
</dbReference>
<accession>A0A147DSJ2</accession>
<keyword evidence="1" id="KW-0436">Ligase</keyword>
<gene>
    <name evidence="7" type="ORF">NS359_04400</name>
</gene>
<keyword evidence="2" id="KW-0479">Metal-binding</keyword>
<dbReference type="STRING" id="465820.NS263_11370"/>
<dbReference type="GO" id="GO:0005524">
    <property type="term" value="F:ATP binding"/>
    <property type="evidence" value="ECO:0007669"/>
    <property type="project" value="UniProtKB-KW"/>
</dbReference>
<keyword evidence="4" id="KW-0067">ATP-binding</keyword>
<dbReference type="InterPro" id="IPR005494">
    <property type="entry name" value="GSPS_pre-ATP-grasp-like_dom"/>
</dbReference>
<dbReference type="Proteomes" id="UP000072763">
    <property type="component" value="Unassembled WGS sequence"/>
</dbReference>
<evidence type="ECO:0000256" key="4">
    <source>
        <dbReference type="ARBA" id="ARBA00022840"/>
    </source>
</evidence>
<dbReference type="EMBL" id="LDRC01000020">
    <property type="protein sequence ID" value="KTR53007.1"/>
    <property type="molecule type" value="Genomic_DNA"/>
</dbReference>
<evidence type="ECO:0000313" key="7">
    <source>
        <dbReference type="EMBL" id="KTR53007.1"/>
    </source>
</evidence>
<dbReference type="SUPFAM" id="SSF56059">
    <property type="entry name" value="Glutathione synthetase ATP-binding domain-like"/>
    <property type="match status" value="1"/>
</dbReference>
<dbReference type="Pfam" id="PF03738">
    <property type="entry name" value="GSP_synth"/>
    <property type="match status" value="1"/>
</dbReference>
<evidence type="ECO:0000256" key="3">
    <source>
        <dbReference type="ARBA" id="ARBA00022741"/>
    </source>
</evidence>
<dbReference type="PATRIC" id="fig|465820.4.peg.920"/>
<organism evidence="7 8">
    <name type="scientific">Curtobacterium oceanosedimentum</name>
    <dbReference type="NCBI Taxonomy" id="465820"/>
    <lineage>
        <taxon>Bacteria</taxon>
        <taxon>Bacillati</taxon>
        <taxon>Actinomycetota</taxon>
        <taxon>Actinomycetes</taxon>
        <taxon>Micrococcales</taxon>
        <taxon>Microbacteriaceae</taxon>
        <taxon>Curtobacterium</taxon>
    </lineage>
</organism>
<evidence type="ECO:0000259" key="6">
    <source>
        <dbReference type="Pfam" id="PF03738"/>
    </source>
</evidence>
<dbReference type="InterPro" id="IPR016185">
    <property type="entry name" value="PreATP-grasp_dom_sf"/>
</dbReference>
<dbReference type="AlphaFoldDB" id="A0A147DSJ2"/>